<gene>
    <name evidence="2" type="ordered locus">AciPR4_1821</name>
</gene>
<dbReference type="HOGENOM" id="CLU_2604847_0_0_0"/>
<keyword evidence="3" id="KW-1185">Reference proteome</keyword>
<dbReference type="SUPFAM" id="SSF101801">
    <property type="entry name" value="Surface presentation of antigens (SPOA)"/>
    <property type="match status" value="1"/>
</dbReference>
<dbReference type="Pfam" id="PF01052">
    <property type="entry name" value="FliMN_C"/>
    <property type="match status" value="1"/>
</dbReference>
<name>E8V4Z9_TERSS</name>
<feature type="domain" description="Flagellar motor switch protein FliN-like C-terminal" evidence="1">
    <location>
        <begin position="10"/>
        <end position="79"/>
    </location>
</feature>
<sequence length="79" mass="8861">MESHPSWPVLSTLQVRMKVALPLPRFCVRDLLALQPGSVVGSGWNETEDVPLIGGETQVSWCEFETVEDRIAVRLTRLI</sequence>
<dbReference type="InterPro" id="IPR036429">
    <property type="entry name" value="SpoA-like_sf"/>
</dbReference>
<dbReference type="eggNOG" id="COG1886">
    <property type="taxonomic scope" value="Bacteria"/>
</dbReference>
<dbReference type="Gene3D" id="2.30.330.10">
    <property type="entry name" value="SpoA-like"/>
    <property type="match status" value="1"/>
</dbReference>
<reference evidence="2 3" key="1">
    <citation type="journal article" date="2012" name="Stand. Genomic Sci.">
        <title>Complete genome sequence of Terriglobus saanensis type strain SP1PR4(T), an Acidobacteria from tundra soil.</title>
        <authorList>
            <person name="Rawat S.R."/>
            <person name="Mannisto M.K."/>
            <person name="Starovoytov V."/>
            <person name="Goodwin L."/>
            <person name="Nolan M."/>
            <person name="Hauser L."/>
            <person name="Land M."/>
            <person name="Davenport K.W."/>
            <person name="Woyke T."/>
            <person name="Haggblom M.M."/>
        </authorList>
    </citation>
    <scope>NUCLEOTIDE SEQUENCE</scope>
    <source>
        <strain evidence="3">ATCC BAA-1853 / DSM 23119 / SP1PR4</strain>
    </source>
</reference>
<dbReference type="EMBL" id="CP002467">
    <property type="protein sequence ID" value="ADV82627.1"/>
    <property type="molecule type" value="Genomic_DNA"/>
</dbReference>
<evidence type="ECO:0000259" key="1">
    <source>
        <dbReference type="Pfam" id="PF01052"/>
    </source>
</evidence>
<organism evidence="2 3">
    <name type="scientific">Terriglobus saanensis (strain ATCC BAA-1853 / DSM 23119 / SP1PR4)</name>
    <dbReference type="NCBI Taxonomy" id="401053"/>
    <lineage>
        <taxon>Bacteria</taxon>
        <taxon>Pseudomonadati</taxon>
        <taxon>Acidobacteriota</taxon>
        <taxon>Terriglobia</taxon>
        <taxon>Terriglobales</taxon>
        <taxon>Acidobacteriaceae</taxon>
        <taxon>Terriglobus</taxon>
    </lineage>
</organism>
<accession>E8V4Z9</accession>
<dbReference type="KEGG" id="tsa:AciPR4_1821"/>
<dbReference type="AlphaFoldDB" id="E8V4Z9"/>
<dbReference type="InterPro" id="IPR001543">
    <property type="entry name" value="FliN-like_C"/>
</dbReference>
<protein>
    <submittedName>
        <fullName evidence="2">Surface presentation of antigens (SpoA) protein</fullName>
    </submittedName>
</protein>
<proteinExistence type="predicted"/>
<dbReference type="Proteomes" id="UP000006844">
    <property type="component" value="Chromosome"/>
</dbReference>
<dbReference type="STRING" id="401053.AciPR4_1821"/>
<evidence type="ECO:0000313" key="3">
    <source>
        <dbReference type="Proteomes" id="UP000006844"/>
    </source>
</evidence>
<evidence type="ECO:0000313" key="2">
    <source>
        <dbReference type="EMBL" id="ADV82627.1"/>
    </source>
</evidence>